<reference evidence="1" key="1">
    <citation type="journal article" date="2021" name="PeerJ">
        <title>Extensive microbial diversity within the chicken gut microbiome revealed by metagenomics and culture.</title>
        <authorList>
            <person name="Gilroy R."/>
            <person name="Ravi A."/>
            <person name="Getino M."/>
            <person name="Pursley I."/>
            <person name="Horton D.L."/>
            <person name="Alikhan N.F."/>
            <person name="Baker D."/>
            <person name="Gharbi K."/>
            <person name="Hall N."/>
            <person name="Watson M."/>
            <person name="Adriaenssens E.M."/>
            <person name="Foster-Nyarko E."/>
            <person name="Jarju S."/>
            <person name="Secka A."/>
            <person name="Antonio M."/>
            <person name="Oren A."/>
            <person name="Chaudhuri R.R."/>
            <person name="La Ragione R."/>
            <person name="Hildebrand F."/>
            <person name="Pallen M.J."/>
        </authorList>
    </citation>
    <scope>NUCLEOTIDE SEQUENCE</scope>
    <source>
        <strain evidence="1">CHK33-5263</strain>
    </source>
</reference>
<organism evidence="1 2">
    <name type="scientific">Candidatus Gallimonas intestinigallinarum</name>
    <dbReference type="NCBI Taxonomy" id="2838604"/>
    <lineage>
        <taxon>Bacteria</taxon>
        <taxon>Bacillati</taxon>
        <taxon>Bacillota</taxon>
        <taxon>Clostridia</taxon>
        <taxon>Candidatus Gallimonas</taxon>
    </lineage>
</organism>
<protein>
    <submittedName>
        <fullName evidence="1">DUF177 domain-containing protein</fullName>
    </submittedName>
</protein>
<dbReference type="AlphaFoldDB" id="A0A9D2DWS0"/>
<dbReference type="InterPro" id="IPR003772">
    <property type="entry name" value="YceD"/>
</dbReference>
<evidence type="ECO:0000313" key="1">
    <source>
        <dbReference type="EMBL" id="HIZ24682.1"/>
    </source>
</evidence>
<name>A0A9D2DWS0_9FIRM</name>
<accession>A0A9D2DWS0</accession>
<dbReference type="Proteomes" id="UP000824044">
    <property type="component" value="Unassembled WGS sequence"/>
</dbReference>
<dbReference type="EMBL" id="DXBS01000085">
    <property type="protein sequence ID" value="HIZ24682.1"/>
    <property type="molecule type" value="Genomic_DNA"/>
</dbReference>
<dbReference type="Pfam" id="PF02620">
    <property type="entry name" value="YceD"/>
    <property type="match status" value="1"/>
</dbReference>
<gene>
    <name evidence="1" type="ORF">H9812_04310</name>
</gene>
<comment type="caution">
    <text evidence="1">The sequence shown here is derived from an EMBL/GenBank/DDBJ whole genome shotgun (WGS) entry which is preliminary data.</text>
</comment>
<evidence type="ECO:0000313" key="2">
    <source>
        <dbReference type="Proteomes" id="UP000824044"/>
    </source>
</evidence>
<reference evidence="1" key="2">
    <citation type="submission" date="2021-04" db="EMBL/GenBank/DDBJ databases">
        <authorList>
            <person name="Gilroy R."/>
        </authorList>
    </citation>
    <scope>NUCLEOTIDE SEQUENCE</scope>
    <source>
        <strain evidence="1">CHK33-5263</strain>
    </source>
</reference>
<proteinExistence type="predicted"/>
<sequence length="135" mass="15230">MIPEIDVRGCIAKKMTEGSLDFDFEADETLLDIPFVKFAGPVRAALVYTVLDDFSVEVRGEIAFTLLGECSRCLKEAKQEIVYQAEGLFERGEGDGETYGYRNGKVTLDEFLRDSVMFALPPRLLCEACEQWENE</sequence>